<dbReference type="AlphaFoldDB" id="A0A2M6NZG9"/>
<evidence type="ECO:0000313" key="2">
    <source>
        <dbReference type="Proteomes" id="UP000228528"/>
    </source>
</evidence>
<dbReference type="PANTHER" id="PTHR42966:SF1">
    <property type="entry name" value="SIALIC ACID SYNTHASE"/>
    <property type="match status" value="1"/>
</dbReference>
<proteinExistence type="predicted"/>
<comment type="caution">
    <text evidence="1">The sequence shown here is derived from an EMBL/GenBank/DDBJ whole genome shotgun (WGS) entry which is preliminary data.</text>
</comment>
<evidence type="ECO:0000313" key="1">
    <source>
        <dbReference type="EMBL" id="PIR76854.1"/>
    </source>
</evidence>
<dbReference type="SUPFAM" id="SSF51569">
    <property type="entry name" value="Aldolase"/>
    <property type="match status" value="1"/>
</dbReference>
<sequence>MKSITFGQYTISEDSPTLIIAEIADSHNGSVETAKKMIDEIKKAGVHVAKFQLHLPDIEMVPGS</sequence>
<dbReference type="InterPro" id="IPR013785">
    <property type="entry name" value="Aldolase_TIM"/>
</dbReference>
<name>A0A2M6NZG9_9BACT</name>
<reference evidence="2" key="1">
    <citation type="submission" date="2017-09" db="EMBL/GenBank/DDBJ databases">
        <title>Depth-based differentiation of microbial function through sediment-hosted aquifers and enrichment of novel symbionts in the deep terrestrial subsurface.</title>
        <authorList>
            <person name="Probst A.J."/>
            <person name="Ladd B."/>
            <person name="Jarett J.K."/>
            <person name="Geller-Mcgrath D.E."/>
            <person name="Sieber C.M.K."/>
            <person name="Emerson J.B."/>
            <person name="Anantharaman K."/>
            <person name="Thomas B.C."/>
            <person name="Malmstrom R."/>
            <person name="Stieglmeier M."/>
            <person name="Klingl A."/>
            <person name="Woyke T."/>
            <person name="Ryan C.M."/>
            <person name="Banfield J.F."/>
        </authorList>
    </citation>
    <scope>NUCLEOTIDE SEQUENCE [LARGE SCALE GENOMIC DNA]</scope>
</reference>
<dbReference type="PANTHER" id="PTHR42966">
    <property type="entry name" value="N-ACETYLNEURAMINATE SYNTHASE"/>
    <property type="match status" value="1"/>
</dbReference>
<dbReference type="EMBL" id="PFBW01000233">
    <property type="protein sequence ID" value="PIR76854.1"/>
    <property type="molecule type" value="Genomic_DNA"/>
</dbReference>
<accession>A0A2M6NZG9</accession>
<dbReference type="Proteomes" id="UP000228528">
    <property type="component" value="Unassembled WGS sequence"/>
</dbReference>
<dbReference type="InterPro" id="IPR051690">
    <property type="entry name" value="PseI-like"/>
</dbReference>
<organism evidence="1 2">
    <name type="scientific">Candidatus Magasanikbacteria bacterium CG10_big_fil_rev_8_21_14_0_10_38_6</name>
    <dbReference type="NCBI Taxonomy" id="1974647"/>
    <lineage>
        <taxon>Bacteria</taxon>
        <taxon>Candidatus Magasanikiibacteriota</taxon>
    </lineage>
</organism>
<gene>
    <name evidence="1" type="ORF">COU30_05640</name>
</gene>
<dbReference type="Gene3D" id="3.20.20.70">
    <property type="entry name" value="Aldolase class I"/>
    <property type="match status" value="1"/>
</dbReference>
<protein>
    <submittedName>
        <fullName evidence="1">Polyhydroxyalkanoate biosynthesis repressor PhaR</fullName>
    </submittedName>
</protein>
<feature type="non-terminal residue" evidence="1">
    <location>
        <position position="64"/>
    </location>
</feature>
<dbReference type="GO" id="GO:0047444">
    <property type="term" value="F:N-acylneuraminate-9-phosphate synthase activity"/>
    <property type="evidence" value="ECO:0007669"/>
    <property type="project" value="TreeGrafter"/>
</dbReference>